<dbReference type="EMBL" id="SLUN01000046">
    <property type="protein sequence ID" value="TCL57456.1"/>
    <property type="molecule type" value="Genomic_DNA"/>
</dbReference>
<organism evidence="2 3">
    <name type="scientific">Hydrogenispora ethanolica</name>
    <dbReference type="NCBI Taxonomy" id="1082276"/>
    <lineage>
        <taxon>Bacteria</taxon>
        <taxon>Bacillati</taxon>
        <taxon>Bacillota</taxon>
        <taxon>Hydrogenispora</taxon>
    </lineage>
</organism>
<keyword evidence="3" id="KW-1185">Reference proteome</keyword>
<evidence type="ECO:0000313" key="3">
    <source>
        <dbReference type="Proteomes" id="UP000295008"/>
    </source>
</evidence>
<dbReference type="PANTHER" id="PTHR40076">
    <property type="entry name" value="MEMBRANE PROTEIN-RELATED"/>
    <property type="match status" value="1"/>
</dbReference>
<keyword evidence="1" id="KW-1133">Transmembrane helix</keyword>
<proteinExistence type="predicted"/>
<dbReference type="PANTHER" id="PTHR40076:SF1">
    <property type="entry name" value="MEMBRANE PROTEIN"/>
    <property type="match status" value="1"/>
</dbReference>
<dbReference type="OrthoDB" id="5516623at2"/>
<dbReference type="InterPro" id="IPR010380">
    <property type="entry name" value="DUF975"/>
</dbReference>
<evidence type="ECO:0000313" key="2">
    <source>
        <dbReference type="EMBL" id="TCL57456.1"/>
    </source>
</evidence>
<dbReference type="RefSeq" id="WP_132017123.1">
    <property type="nucleotide sequence ID" value="NZ_SLUN01000046.1"/>
</dbReference>
<protein>
    <submittedName>
        <fullName evidence="2">Uncharacterized protein</fullName>
    </submittedName>
</protein>
<accession>A0A4R1QU37</accession>
<dbReference type="AlphaFoldDB" id="A0A4R1QU37"/>
<gene>
    <name evidence="2" type="ORF">EDC14_104616</name>
</gene>
<dbReference type="PROSITE" id="PS51257">
    <property type="entry name" value="PROKAR_LIPOPROTEIN"/>
    <property type="match status" value="1"/>
</dbReference>
<name>A0A4R1QU37_HYDET</name>
<feature type="transmembrane region" description="Helical" evidence="1">
    <location>
        <begin position="140"/>
        <end position="167"/>
    </location>
</feature>
<dbReference type="Proteomes" id="UP000295008">
    <property type="component" value="Unassembled WGS sequence"/>
</dbReference>
<feature type="transmembrane region" description="Helical" evidence="1">
    <location>
        <begin position="95"/>
        <end position="119"/>
    </location>
</feature>
<keyword evidence="1" id="KW-0812">Transmembrane</keyword>
<feature type="transmembrane region" description="Helical" evidence="1">
    <location>
        <begin position="71"/>
        <end position="89"/>
    </location>
</feature>
<feature type="transmembrane region" description="Helical" evidence="1">
    <location>
        <begin position="20"/>
        <end position="50"/>
    </location>
</feature>
<reference evidence="2 3" key="1">
    <citation type="submission" date="2019-03" db="EMBL/GenBank/DDBJ databases">
        <title>Genomic Encyclopedia of Type Strains, Phase IV (KMG-IV): sequencing the most valuable type-strain genomes for metagenomic binning, comparative biology and taxonomic classification.</title>
        <authorList>
            <person name="Goeker M."/>
        </authorList>
    </citation>
    <scope>NUCLEOTIDE SEQUENCE [LARGE SCALE GENOMIC DNA]</scope>
    <source>
        <strain evidence="2 3">LX-B</strain>
    </source>
</reference>
<evidence type="ECO:0000256" key="1">
    <source>
        <dbReference type="SAM" id="Phobius"/>
    </source>
</evidence>
<keyword evidence="1" id="KW-0472">Membrane</keyword>
<comment type="caution">
    <text evidence="2">The sequence shown here is derived from an EMBL/GenBank/DDBJ whole genome shotgun (WGS) entry which is preliminary data.</text>
</comment>
<sequence length="197" mass="21164">MDFGKGIRQSIDLYLQNFGILLAATLVVGLLSCLTFGILAGPLCGGLLVLGLKLLRNEKPEFKEIFAHFDQFVPTLIISLLLWVVGLALSHIPAIGWLLVLVLGPAGYGIYALAIGLVVDRKTDPLSALRLSLDCLGRQLLPLWLFGLAISILSWLGAALCFIPIILTMPVGAAGMAVLYHELSPGIPRALPLKDRT</sequence>